<gene>
    <name evidence="2" type="ORF">ILYODFUR_036080</name>
</gene>
<evidence type="ECO:0008006" key="4">
    <source>
        <dbReference type="Google" id="ProtNLM"/>
    </source>
</evidence>
<comment type="caution">
    <text evidence="2">The sequence shown here is derived from an EMBL/GenBank/DDBJ whole genome shotgun (WGS) entry which is preliminary data.</text>
</comment>
<feature type="region of interest" description="Disordered" evidence="1">
    <location>
        <begin position="94"/>
        <end position="125"/>
    </location>
</feature>
<reference evidence="2 3" key="1">
    <citation type="submission" date="2021-06" db="EMBL/GenBank/DDBJ databases">
        <authorList>
            <person name="Palmer J.M."/>
        </authorList>
    </citation>
    <scope>NUCLEOTIDE SEQUENCE [LARGE SCALE GENOMIC DNA]</scope>
    <source>
        <strain evidence="3">if_2019</strain>
        <tissue evidence="2">Muscle</tissue>
    </source>
</reference>
<keyword evidence="3" id="KW-1185">Reference proteome</keyword>
<name>A0ABV0T327_9TELE</name>
<dbReference type="EMBL" id="JAHRIQ010018743">
    <property type="protein sequence ID" value="MEQ2227280.1"/>
    <property type="molecule type" value="Genomic_DNA"/>
</dbReference>
<accession>A0ABV0T327</accession>
<sequence>MWLALYTVCTGLHQLHYLPNHFQRQAFFKKKMNKIIPFQGINNVSFNYTFHLIYRNIFNLPVPPFLSCFYLASQSFSTAYSIVGHGGAGAYLQQSTGRRRGSPWTGRQSIAGQHTNNHAHTHSYT</sequence>
<feature type="compositionally biased region" description="Polar residues" evidence="1">
    <location>
        <begin position="105"/>
        <end position="116"/>
    </location>
</feature>
<proteinExistence type="predicted"/>
<evidence type="ECO:0000313" key="2">
    <source>
        <dbReference type="EMBL" id="MEQ2227280.1"/>
    </source>
</evidence>
<protein>
    <recommendedName>
        <fullName evidence="4">Secreted protein</fullName>
    </recommendedName>
</protein>
<evidence type="ECO:0000256" key="1">
    <source>
        <dbReference type="SAM" id="MobiDB-lite"/>
    </source>
</evidence>
<dbReference type="Proteomes" id="UP001482620">
    <property type="component" value="Unassembled WGS sequence"/>
</dbReference>
<organism evidence="2 3">
    <name type="scientific">Ilyodon furcidens</name>
    <name type="common">goldbreast splitfin</name>
    <dbReference type="NCBI Taxonomy" id="33524"/>
    <lineage>
        <taxon>Eukaryota</taxon>
        <taxon>Metazoa</taxon>
        <taxon>Chordata</taxon>
        <taxon>Craniata</taxon>
        <taxon>Vertebrata</taxon>
        <taxon>Euteleostomi</taxon>
        <taxon>Actinopterygii</taxon>
        <taxon>Neopterygii</taxon>
        <taxon>Teleostei</taxon>
        <taxon>Neoteleostei</taxon>
        <taxon>Acanthomorphata</taxon>
        <taxon>Ovalentaria</taxon>
        <taxon>Atherinomorphae</taxon>
        <taxon>Cyprinodontiformes</taxon>
        <taxon>Goodeidae</taxon>
        <taxon>Ilyodon</taxon>
    </lineage>
</organism>
<evidence type="ECO:0000313" key="3">
    <source>
        <dbReference type="Proteomes" id="UP001482620"/>
    </source>
</evidence>